<dbReference type="Proteomes" id="UP000198280">
    <property type="component" value="Unassembled WGS sequence"/>
</dbReference>
<name>A0A239LRU2_9ACTN</name>
<evidence type="ECO:0000313" key="1">
    <source>
        <dbReference type="EMBL" id="SNT32990.1"/>
    </source>
</evidence>
<dbReference type="RefSeq" id="WP_143681662.1">
    <property type="nucleotide sequence ID" value="NZ_FZOF01000021.1"/>
</dbReference>
<organism evidence="1 2">
    <name type="scientific">Actinacidiphila glaucinigra</name>
    <dbReference type="NCBI Taxonomy" id="235986"/>
    <lineage>
        <taxon>Bacteria</taxon>
        <taxon>Bacillati</taxon>
        <taxon>Actinomycetota</taxon>
        <taxon>Actinomycetes</taxon>
        <taxon>Kitasatosporales</taxon>
        <taxon>Streptomycetaceae</taxon>
        <taxon>Actinacidiphila</taxon>
    </lineage>
</organism>
<dbReference type="EMBL" id="FZOF01000021">
    <property type="protein sequence ID" value="SNT32990.1"/>
    <property type="molecule type" value="Genomic_DNA"/>
</dbReference>
<proteinExistence type="predicted"/>
<sequence length="64" mass="6666">MTAVGDRLLVAHLLEGVAGRDVFVASWPSAPSRSSIKELRQAGATDVLPDLTDAAAVVASLVHR</sequence>
<keyword evidence="2" id="KW-1185">Reference proteome</keyword>
<reference evidence="1 2" key="1">
    <citation type="submission" date="2017-06" db="EMBL/GenBank/DDBJ databases">
        <authorList>
            <person name="Kim H.J."/>
            <person name="Triplett B.A."/>
        </authorList>
    </citation>
    <scope>NUCLEOTIDE SEQUENCE [LARGE SCALE GENOMIC DNA]</scope>
    <source>
        <strain evidence="1 2">CGMCC 4.1858</strain>
    </source>
</reference>
<gene>
    <name evidence="1" type="ORF">SAMN05216252_12114</name>
</gene>
<evidence type="ECO:0000313" key="2">
    <source>
        <dbReference type="Proteomes" id="UP000198280"/>
    </source>
</evidence>
<accession>A0A239LRU2</accession>
<protein>
    <submittedName>
        <fullName evidence="1">Uncharacterized protein</fullName>
    </submittedName>
</protein>
<dbReference type="AlphaFoldDB" id="A0A239LRU2"/>